<protein>
    <submittedName>
        <fullName evidence="2">Uncharacterized protein</fullName>
    </submittedName>
</protein>
<evidence type="ECO:0000313" key="2">
    <source>
        <dbReference type="EMBL" id="KAK1585048.1"/>
    </source>
</evidence>
<name>A0AAD8PWD9_9PEZI</name>
<gene>
    <name evidence="2" type="ORF">LY79DRAFT_277656</name>
</gene>
<proteinExistence type="predicted"/>
<accession>A0AAD8PWD9</accession>
<keyword evidence="3" id="KW-1185">Reference proteome</keyword>
<dbReference type="EMBL" id="JAHLJV010000048">
    <property type="protein sequence ID" value="KAK1585048.1"/>
    <property type="molecule type" value="Genomic_DNA"/>
</dbReference>
<keyword evidence="1" id="KW-0812">Transmembrane</keyword>
<reference evidence="2" key="1">
    <citation type="submission" date="2021-06" db="EMBL/GenBank/DDBJ databases">
        <title>Comparative genomics, transcriptomics and evolutionary studies reveal genomic signatures of adaptation to plant cell wall in hemibiotrophic fungi.</title>
        <authorList>
            <consortium name="DOE Joint Genome Institute"/>
            <person name="Baroncelli R."/>
            <person name="Diaz J.F."/>
            <person name="Benocci T."/>
            <person name="Peng M."/>
            <person name="Battaglia E."/>
            <person name="Haridas S."/>
            <person name="Andreopoulos W."/>
            <person name="Labutti K."/>
            <person name="Pangilinan J."/>
            <person name="Floch G.L."/>
            <person name="Makela M.R."/>
            <person name="Henrissat B."/>
            <person name="Grigoriev I.V."/>
            <person name="Crouch J.A."/>
            <person name="De Vries R.P."/>
            <person name="Sukno S.A."/>
            <person name="Thon M.R."/>
        </authorList>
    </citation>
    <scope>NUCLEOTIDE SEQUENCE</scope>
    <source>
        <strain evidence="2">CBS 125086</strain>
    </source>
</reference>
<organism evidence="2 3">
    <name type="scientific">Colletotrichum navitas</name>
    <dbReference type="NCBI Taxonomy" id="681940"/>
    <lineage>
        <taxon>Eukaryota</taxon>
        <taxon>Fungi</taxon>
        <taxon>Dikarya</taxon>
        <taxon>Ascomycota</taxon>
        <taxon>Pezizomycotina</taxon>
        <taxon>Sordariomycetes</taxon>
        <taxon>Hypocreomycetidae</taxon>
        <taxon>Glomerellales</taxon>
        <taxon>Glomerellaceae</taxon>
        <taxon>Colletotrichum</taxon>
        <taxon>Colletotrichum graminicola species complex</taxon>
    </lineage>
</organism>
<evidence type="ECO:0000256" key="1">
    <source>
        <dbReference type="SAM" id="Phobius"/>
    </source>
</evidence>
<dbReference type="GeneID" id="85436325"/>
<dbReference type="InterPro" id="IPR046536">
    <property type="entry name" value="DUF6601"/>
</dbReference>
<keyword evidence="1" id="KW-0472">Membrane</keyword>
<feature type="transmembrane region" description="Helical" evidence="1">
    <location>
        <begin position="149"/>
        <end position="178"/>
    </location>
</feature>
<comment type="caution">
    <text evidence="2">The sequence shown here is derived from an EMBL/GenBank/DDBJ whole genome shotgun (WGS) entry which is preliminary data.</text>
</comment>
<dbReference type="AlphaFoldDB" id="A0AAD8PWD9"/>
<dbReference type="PANTHER" id="PTHR34414:SF1">
    <property type="entry name" value="SUBTILISIN-LIKE SERINE PROTEASE"/>
    <property type="match status" value="1"/>
</dbReference>
<evidence type="ECO:0000313" key="3">
    <source>
        <dbReference type="Proteomes" id="UP001230504"/>
    </source>
</evidence>
<dbReference type="Pfam" id="PF20246">
    <property type="entry name" value="DUF6601"/>
    <property type="match status" value="1"/>
</dbReference>
<dbReference type="Proteomes" id="UP001230504">
    <property type="component" value="Unassembled WGS sequence"/>
</dbReference>
<feature type="transmembrane region" description="Helical" evidence="1">
    <location>
        <begin position="114"/>
        <end position="137"/>
    </location>
</feature>
<sequence length="205" mass="23284">MRSYERLIRYPSDFELAKEAHLISPFPVSARRGQQKTSQSELTYADFAAFIRSFSNVSNAEASPRWHFGQFRLSRLHCAVRIFQPSAATQRGLKNRVFYEEEFWQIRRFLKKSAATLLSVFAALSLILSAMQVVLAAKDDGGWRAFTEVSAWSAVTVIVAVAAVFVGLALVGPGFWLWQFQFGYRSWRRSHAVLREAKIRDGRGG</sequence>
<keyword evidence="1" id="KW-1133">Transmembrane helix</keyword>
<dbReference type="PANTHER" id="PTHR34414">
    <property type="entry name" value="HET DOMAIN-CONTAINING PROTEIN-RELATED"/>
    <property type="match status" value="1"/>
</dbReference>
<dbReference type="RefSeq" id="XP_060412101.1">
    <property type="nucleotide sequence ID" value="XM_060552085.1"/>
</dbReference>